<dbReference type="Pfam" id="PF07568">
    <property type="entry name" value="HisKA_2"/>
    <property type="match status" value="1"/>
</dbReference>
<keyword evidence="4" id="KW-1003">Cell membrane</keyword>
<keyword evidence="9" id="KW-0418">Kinase</keyword>
<dbReference type="Gene3D" id="3.30.565.10">
    <property type="entry name" value="Histidine kinase-like ATPase, C-terminal domain"/>
    <property type="match status" value="1"/>
</dbReference>
<dbReference type="OrthoDB" id="2489132at2"/>
<dbReference type="SMART" id="SM01049">
    <property type="entry name" value="Cache_2"/>
    <property type="match status" value="1"/>
</dbReference>
<keyword evidence="5" id="KW-0597">Phosphoprotein</keyword>
<evidence type="ECO:0000313" key="16">
    <source>
        <dbReference type="Proteomes" id="UP000192343"/>
    </source>
</evidence>
<evidence type="ECO:0000256" key="9">
    <source>
        <dbReference type="ARBA" id="ARBA00022777"/>
    </source>
</evidence>
<name>A0A1Y1S2J3_9SPIO</name>
<dbReference type="GO" id="GO:0005524">
    <property type="term" value="F:ATP binding"/>
    <property type="evidence" value="ECO:0007669"/>
    <property type="project" value="UniProtKB-KW"/>
</dbReference>
<feature type="transmembrane region" description="Helical" evidence="13">
    <location>
        <begin position="209"/>
        <end position="231"/>
    </location>
</feature>
<evidence type="ECO:0000256" key="6">
    <source>
        <dbReference type="ARBA" id="ARBA00022679"/>
    </source>
</evidence>
<evidence type="ECO:0000256" key="10">
    <source>
        <dbReference type="ARBA" id="ARBA00022840"/>
    </source>
</evidence>
<sequence length="508" mass="57324">MTPQEPHDSDLLPNKPKLSSRSTFRLAASLVTAIAVIVILNLTFALHLQTSMIDMRKQEIKRLVVLSLNVVEPILKRLEAGEIERDEAIRQVRKILRSLVYDDPATKNYIFMSTYDGIFLVQPFEPEMEGTNQWNMQDVNGKYTIRELVKTARQGEGYVEYYYPTPDRRIPEKKISYVVGVDSLNSYIGTGLYINDINIILLRHFRSGALGIIGVLLGFTAILVLLFRPYYKAYNFLLHQFSRIAENPDRIETSIPSHIRDHSEVRILLYNFRSMLIHLRNSRDQIETSLKEKEVLLKEVHHRVKNNLQIISSLLNLQSSELQPGQQHILQDSVVRIRAMALVHESIYAGETLHSIDMAEYVRQLSASILQLYISDSIHPKIEIRMEGLYLSLDQAVVCGLILTELLTNALKHAFDDPRNGKISVTALTEDTRVLLSVGDNGKGMDPSLLENPNGSLGLTLIQALTQQIEGSLSLETGNGTVFTVSFPRSKIAGRKNPEDGQSPPSVV</sequence>
<dbReference type="EMBL" id="MWQY01000001">
    <property type="protein sequence ID" value="ORC38190.1"/>
    <property type="molecule type" value="Genomic_DNA"/>
</dbReference>
<dbReference type="Pfam" id="PF02518">
    <property type="entry name" value="HATPase_c"/>
    <property type="match status" value="1"/>
</dbReference>
<evidence type="ECO:0000256" key="1">
    <source>
        <dbReference type="ARBA" id="ARBA00000085"/>
    </source>
</evidence>
<feature type="transmembrane region" description="Helical" evidence="13">
    <location>
        <begin position="26"/>
        <end position="48"/>
    </location>
</feature>
<dbReference type="PANTHER" id="PTHR41523:SF8">
    <property type="entry name" value="ETHYLENE RESPONSE SENSOR PROTEIN"/>
    <property type="match status" value="1"/>
</dbReference>
<dbReference type="InterPro" id="IPR003594">
    <property type="entry name" value="HATPase_dom"/>
</dbReference>
<comment type="catalytic activity">
    <reaction evidence="1">
        <text>ATP + protein L-histidine = ADP + protein N-phospho-L-histidine.</text>
        <dbReference type="EC" id="2.7.13.3"/>
    </reaction>
</comment>
<evidence type="ECO:0000256" key="3">
    <source>
        <dbReference type="ARBA" id="ARBA00012438"/>
    </source>
</evidence>
<comment type="subcellular location">
    <subcellularLocation>
        <location evidence="2">Cell membrane</location>
        <topology evidence="2">Multi-pass membrane protein</topology>
    </subcellularLocation>
</comment>
<comment type="caution">
    <text evidence="15">The sequence shown here is derived from an EMBL/GenBank/DDBJ whole genome shotgun (WGS) entry which is preliminary data.</text>
</comment>
<evidence type="ECO:0000256" key="11">
    <source>
        <dbReference type="ARBA" id="ARBA00022989"/>
    </source>
</evidence>
<keyword evidence="7 13" id="KW-0812">Transmembrane</keyword>
<dbReference type="PROSITE" id="PS50109">
    <property type="entry name" value="HIS_KIN"/>
    <property type="match status" value="1"/>
</dbReference>
<feature type="domain" description="Histidine kinase" evidence="14">
    <location>
        <begin position="299"/>
        <end position="491"/>
    </location>
</feature>
<dbReference type="RefSeq" id="WP_083047077.1">
    <property type="nucleotide sequence ID" value="NZ_MWQY01000001.1"/>
</dbReference>
<keyword evidence="11 13" id="KW-1133">Transmembrane helix</keyword>
<organism evidence="15 16">
    <name type="scientific">Marispirochaeta aestuarii</name>
    <dbReference type="NCBI Taxonomy" id="1963862"/>
    <lineage>
        <taxon>Bacteria</taxon>
        <taxon>Pseudomonadati</taxon>
        <taxon>Spirochaetota</taxon>
        <taxon>Spirochaetia</taxon>
        <taxon>Spirochaetales</taxon>
        <taxon>Spirochaetaceae</taxon>
        <taxon>Marispirochaeta</taxon>
    </lineage>
</organism>
<dbReference type="InterPro" id="IPR005467">
    <property type="entry name" value="His_kinase_dom"/>
</dbReference>
<dbReference type="PANTHER" id="PTHR41523">
    <property type="entry name" value="TWO-COMPONENT SYSTEM SENSOR PROTEIN"/>
    <property type="match status" value="1"/>
</dbReference>
<evidence type="ECO:0000256" key="7">
    <source>
        <dbReference type="ARBA" id="ARBA00022692"/>
    </source>
</evidence>
<proteinExistence type="predicted"/>
<keyword evidence="16" id="KW-1185">Reference proteome</keyword>
<evidence type="ECO:0000256" key="12">
    <source>
        <dbReference type="ARBA" id="ARBA00023136"/>
    </source>
</evidence>
<dbReference type="STRING" id="1963862.B4O97_00075"/>
<keyword evidence="12 13" id="KW-0472">Membrane</keyword>
<evidence type="ECO:0000256" key="2">
    <source>
        <dbReference type="ARBA" id="ARBA00004651"/>
    </source>
</evidence>
<evidence type="ECO:0000256" key="13">
    <source>
        <dbReference type="SAM" id="Phobius"/>
    </source>
</evidence>
<dbReference type="SUPFAM" id="SSF55874">
    <property type="entry name" value="ATPase domain of HSP90 chaperone/DNA topoisomerase II/histidine kinase"/>
    <property type="match status" value="1"/>
</dbReference>
<keyword evidence="10" id="KW-0067">ATP-binding</keyword>
<dbReference type="InterPro" id="IPR011495">
    <property type="entry name" value="Sig_transdc_His_kin_sub2_dim/P"/>
</dbReference>
<evidence type="ECO:0000256" key="4">
    <source>
        <dbReference type="ARBA" id="ARBA00022475"/>
    </source>
</evidence>
<keyword evidence="6" id="KW-0808">Transferase</keyword>
<reference evidence="15 16" key="1">
    <citation type="submission" date="2017-03" db="EMBL/GenBank/DDBJ databases">
        <title>Draft Genome sequence of Marispirochaeta sp. strain JC444.</title>
        <authorList>
            <person name="Shivani Y."/>
            <person name="Subhash Y."/>
            <person name="Sasikala C."/>
            <person name="Ramana C."/>
        </authorList>
    </citation>
    <scope>NUCLEOTIDE SEQUENCE [LARGE SCALE GENOMIC DNA]</scope>
    <source>
        <strain evidence="15 16">JC444</strain>
    </source>
</reference>
<dbReference type="GO" id="GO:0004673">
    <property type="term" value="F:protein histidine kinase activity"/>
    <property type="evidence" value="ECO:0007669"/>
    <property type="project" value="UniProtKB-EC"/>
</dbReference>
<evidence type="ECO:0000259" key="14">
    <source>
        <dbReference type="PROSITE" id="PS50109"/>
    </source>
</evidence>
<dbReference type="InterPro" id="IPR036890">
    <property type="entry name" value="HATPase_C_sf"/>
</dbReference>
<dbReference type="GO" id="GO:0005886">
    <property type="term" value="C:plasma membrane"/>
    <property type="evidence" value="ECO:0007669"/>
    <property type="project" value="UniProtKB-SubCell"/>
</dbReference>
<evidence type="ECO:0000256" key="8">
    <source>
        <dbReference type="ARBA" id="ARBA00022741"/>
    </source>
</evidence>
<dbReference type="Gene3D" id="3.30.450.20">
    <property type="entry name" value="PAS domain"/>
    <property type="match status" value="2"/>
</dbReference>
<dbReference type="EC" id="2.7.13.3" evidence="3"/>
<dbReference type="InterPro" id="IPR033480">
    <property type="entry name" value="sCache_2"/>
</dbReference>
<accession>A0A1Y1S2J3</accession>
<dbReference type="Proteomes" id="UP000192343">
    <property type="component" value="Unassembled WGS sequence"/>
</dbReference>
<protein>
    <recommendedName>
        <fullName evidence="3">histidine kinase</fullName>
        <ecNumber evidence="3">2.7.13.3</ecNumber>
    </recommendedName>
</protein>
<dbReference type="AlphaFoldDB" id="A0A1Y1S2J3"/>
<keyword evidence="8" id="KW-0547">Nucleotide-binding</keyword>
<dbReference type="Pfam" id="PF17200">
    <property type="entry name" value="sCache_2"/>
    <property type="match status" value="1"/>
</dbReference>
<evidence type="ECO:0000313" key="15">
    <source>
        <dbReference type="EMBL" id="ORC38190.1"/>
    </source>
</evidence>
<gene>
    <name evidence="15" type="ORF">B4O97_00075</name>
</gene>
<evidence type="ECO:0000256" key="5">
    <source>
        <dbReference type="ARBA" id="ARBA00022553"/>
    </source>
</evidence>
<dbReference type="SMART" id="SM00387">
    <property type="entry name" value="HATPase_c"/>
    <property type="match status" value="1"/>
</dbReference>